<evidence type="ECO:0000313" key="1">
    <source>
        <dbReference type="EMBL" id="MEA5668460.1"/>
    </source>
</evidence>
<proteinExistence type="predicted"/>
<keyword evidence="2" id="KW-1185">Reference proteome</keyword>
<evidence type="ECO:0008006" key="3">
    <source>
        <dbReference type="Google" id="ProtNLM"/>
    </source>
</evidence>
<dbReference type="Proteomes" id="UP001301653">
    <property type="component" value="Unassembled WGS sequence"/>
</dbReference>
<dbReference type="RefSeq" id="WP_323439095.1">
    <property type="nucleotide sequence ID" value="NZ_JAYFUH010000248.1"/>
</dbReference>
<reference evidence="1 2" key="1">
    <citation type="submission" date="2023-12" db="EMBL/GenBank/DDBJ databases">
        <title>Stenotrophomonas guangdongensis sp. nov., isolated from wilted pepper plants (Capsicum annuum).</title>
        <authorList>
            <person name="Qiu M."/>
            <person name="Li Y."/>
            <person name="Liu Q."/>
            <person name="Zhang X."/>
            <person name="Huang Y."/>
            <person name="Guo R."/>
            <person name="Hu M."/>
            <person name="Zhou J."/>
            <person name="Zhou X."/>
        </authorList>
    </citation>
    <scope>NUCLEOTIDE SEQUENCE [LARGE SCALE GENOMIC DNA]</scope>
    <source>
        <strain evidence="1 2">MH1</strain>
    </source>
</reference>
<comment type="caution">
    <text evidence="1">The sequence shown here is derived from an EMBL/GenBank/DDBJ whole genome shotgun (WGS) entry which is preliminary data.</text>
</comment>
<accession>A0ABU5V8S5</accession>
<organism evidence="1 2">
    <name type="scientific">Stenotrophomonas capsici</name>
    <dbReference type="NCBI Taxonomy" id="3110230"/>
    <lineage>
        <taxon>Bacteria</taxon>
        <taxon>Pseudomonadati</taxon>
        <taxon>Pseudomonadota</taxon>
        <taxon>Gammaproteobacteria</taxon>
        <taxon>Lysobacterales</taxon>
        <taxon>Lysobacteraceae</taxon>
        <taxon>Stenotrophomonas</taxon>
    </lineage>
</organism>
<sequence length="122" mass="13825">MERQRPDYLPPIKARRWSFPWLLFIAAVLLALAAFGVKQHIDTQIAWNARFERAGSAPISPATPALPVDVSADDPVEHLRDVQNARQRAEQDARERASWRCIDGIPFRKIPGGWENVPGERC</sequence>
<protein>
    <recommendedName>
        <fullName evidence="3">Transmembrane protein</fullName>
    </recommendedName>
</protein>
<gene>
    <name evidence="1" type="ORF">VA603_13000</name>
</gene>
<evidence type="ECO:0000313" key="2">
    <source>
        <dbReference type="Proteomes" id="UP001301653"/>
    </source>
</evidence>
<dbReference type="EMBL" id="JAYFUH010000248">
    <property type="protein sequence ID" value="MEA5668460.1"/>
    <property type="molecule type" value="Genomic_DNA"/>
</dbReference>
<name>A0ABU5V8S5_9GAMM</name>